<sequence>MGVQGLWTIVQPCARPVKLETLNRKRLAVDASIWIYQFLKAVRDKEGNALRNSHIVGFFRRICKLLYFGIKPVFVFDGGAPVLKRQTIANRKKRREGRREDAVQTASKLLAVQLQRTAEQEIAKRRNRRQEQVEEVPDNPVYVEETFMTENQKQQSRTFRKKDAYHLPDMQVSLHEMGAPNDPRIMSQEELEEYARQFHQGEDINLYDFSKIDFDSPFFLSLPATDRYNILNAARLRSRLRMGYSKEQLDTMFPDRMAFSRFQIERVKERNDLTQRLMNINGMNGDEAFYNSGQRIAGERGKEYVLVQDNSVEGGWVLGVVGNKNEGREEKPIDVDRYFRHEITPEPEASDEDGGFEDVPIEGLNRLPKLSFLQPGVFDESLRQHMQGSEVQDADADALFVQDHDHAQRLDQIFEGAAASDDEDLQRAIEMSLQPTDHMDHDIDMPEIPVNRVPSLEPPSKMAAEPTAESDDELDFAAAVAQSKRTKAPPKAAVSHSFEGPLPFETLKLKKPSNVKKPQPVEPDAGGFEKEPSKEAKESVPLPPWFSGQQQNSDFIADRNDNDLENYRDSVMTPDHLFLRDHRSPSVIDVDKMPESKVIDLDPESEADEATPGQAAEVEETRTPPKSPDVGSPKAVTSLGSERDAEISKPLQSRDVESPNAVISLGSERDVGIAKDEADALEQKLTDGKTHERSLSPEFEDVTMESENPTPVTAIQQTPEFEDVTIPLENVVASEGEKFEQISPAFEDVTIQEVPNTLYDQAELSQTIDMDDEGFSDPEDEELMRQLAAEGEEHVRFAATLNSTSQNEGTFDYEQELKQLRSQQKKDRRDADEVTQIMITECQQLLSLFGLPYITAPMEAEAQCAELVSLGLVDGIITDDSDIFLFGGTRVYKNMFNQSKYVECYLTTDLEKEYALHRRKLISFAHLLGSDYTEGIPGIGPVTALEILTEFGALEEFRDWWTQVQTGADMSNSSHAAFYKKFRKQATKIFLPPSFPDTRVDTAYLEPEADRDPSAFQWGVPDLHGLRNFLMATIGWSQERTDEVLVPVIRDINQREQEGTQSNITSFFSGPQGAGAFAPRVRSGGQSRMEKAFSRLRREAGADQDAEHLDAGAEPSSKDQPASRSRRKGKGTGKGTKRAAAPQDAAENGLGTMSGTKRRGRKAAKT</sequence>
<gene>
    <name evidence="16" type="ORF">DSM5745_08795</name>
</gene>
<keyword evidence="7" id="KW-0227">DNA damage</keyword>
<evidence type="ECO:0000256" key="7">
    <source>
        <dbReference type="ARBA" id="ARBA00022763"/>
    </source>
</evidence>
<dbReference type="Pfam" id="PF02809">
    <property type="entry name" value="UIM"/>
    <property type="match status" value="1"/>
</dbReference>
<dbReference type="GeneID" id="38119165"/>
<evidence type="ECO:0000256" key="2">
    <source>
        <dbReference type="ARBA" id="ARBA00004123"/>
    </source>
</evidence>
<dbReference type="SUPFAM" id="SSF88723">
    <property type="entry name" value="PIN domain-like"/>
    <property type="match status" value="1"/>
</dbReference>
<dbReference type="PRINTS" id="PR00853">
    <property type="entry name" value="XPGRADSUPER"/>
</dbReference>
<evidence type="ECO:0000259" key="14">
    <source>
        <dbReference type="SMART" id="SM00484"/>
    </source>
</evidence>
<feature type="compositionally biased region" description="Polar residues" evidence="13">
    <location>
        <begin position="1059"/>
        <end position="1069"/>
    </location>
</feature>
<evidence type="ECO:0000256" key="9">
    <source>
        <dbReference type="ARBA" id="ARBA00022842"/>
    </source>
</evidence>
<keyword evidence="5" id="KW-0479">Metal-binding</keyword>
<dbReference type="Gene3D" id="1.10.150.20">
    <property type="entry name" value="5' to 3' exonuclease, C-terminal subdomain"/>
    <property type="match status" value="1"/>
</dbReference>
<feature type="region of interest" description="Disordered" evidence="13">
    <location>
        <begin position="509"/>
        <end position="561"/>
    </location>
</feature>
<feature type="compositionally biased region" description="Basic and acidic residues" evidence="13">
    <location>
        <begin position="527"/>
        <end position="538"/>
    </location>
</feature>
<feature type="compositionally biased region" description="Basic and acidic residues" evidence="13">
    <location>
        <begin position="641"/>
        <end position="657"/>
    </location>
</feature>
<dbReference type="FunFam" id="3.40.50.1010:FF:000025">
    <property type="entry name" value="DNA repair protein RAD2"/>
    <property type="match status" value="1"/>
</dbReference>
<keyword evidence="10" id="KW-0234">DNA repair</keyword>
<evidence type="ECO:0000313" key="16">
    <source>
        <dbReference type="EMBL" id="RDW69035.1"/>
    </source>
</evidence>
<evidence type="ECO:0000256" key="4">
    <source>
        <dbReference type="ARBA" id="ARBA00022722"/>
    </source>
</evidence>
<dbReference type="Gene3D" id="3.40.50.1010">
    <property type="entry name" value="5'-nuclease"/>
    <property type="match status" value="2"/>
</dbReference>
<evidence type="ECO:0000313" key="17">
    <source>
        <dbReference type="Proteomes" id="UP000256690"/>
    </source>
</evidence>
<dbReference type="OrthoDB" id="31113at2759"/>
<dbReference type="GO" id="GO:0046872">
    <property type="term" value="F:metal ion binding"/>
    <property type="evidence" value="ECO:0007669"/>
    <property type="project" value="UniProtKB-KW"/>
</dbReference>
<evidence type="ECO:0000256" key="10">
    <source>
        <dbReference type="ARBA" id="ARBA00023204"/>
    </source>
</evidence>
<keyword evidence="11" id="KW-0539">Nucleus</keyword>
<dbReference type="STRING" id="1810919.A0A3D8R4Q3"/>
<evidence type="ECO:0000256" key="12">
    <source>
        <dbReference type="ARBA" id="ARBA00053135"/>
    </source>
</evidence>
<dbReference type="SUPFAM" id="SSF47807">
    <property type="entry name" value="5' to 3' exonuclease, C-terminal subdomain"/>
    <property type="match status" value="1"/>
</dbReference>
<dbReference type="InterPro" id="IPR036279">
    <property type="entry name" value="5-3_exonuclease_C_sf"/>
</dbReference>
<reference evidence="16 17" key="1">
    <citation type="journal article" date="2018" name="IMA Fungus">
        <title>IMA Genome-F 9: Draft genome sequence of Annulohypoxylon stygium, Aspergillus mulundensis, Berkeleyomyces basicola (syn. Thielaviopsis basicola), Ceratocystis smalleyi, two Cercospora beticola strains, Coleophoma cylindrospora, Fusarium fracticaudum, Phialophora cf. hyalina, and Morchella septimelata.</title>
        <authorList>
            <person name="Wingfield B.D."/>
            <person name="Bills G.F."/>
            <person name="Dong Y."/>
            <person name="Huang W."/>
            <person name="Nel W.J."/>
            <person name="Swalarsk-Parry B.S."/>
            <person name="Vaghefi N."/>
            <person name="Wilken P.M."/>
            <person name="An Z."/>
            <person name="de Beer Z.W."/>
            <person name="De Vos L."/>
            <person name="Chen L."/>
            <person name="Duong T.A."/>
            <person name="Gao Y."/>
            <person name="Hammerbacher A."/>
            <person name="Kikkert J.R."/>
            <person name="Li Y."/>
            <person name="Li H."/>
            <person name="Li K."/>
            <person name="Li Q."/>
            <person name="Liu X."/>
            <person name="Ma X."/>
            <person name="Naidoo K."/>
            <person name="Pethybridge S.J."/>
            <person name="Sun J."/>
            <person name="Steenkamp E.T."/>
            <person name="van der Nest M.A."/>
            <person name="van Wyk S."/>
            <person name="Wingfield M.J."/>
            <person name="Xiong C."/>
            <person name="Yue Q."/>
            <person name="Zhang X."/>
        </authorList>
    </citation>
    <scope>NUCLEOTIDE SEQUENCE [LARGE SCALE GENOMIC DNA]</scope>
    <source>
        <strain evidence="16 17">DSM 5745</strain>
    </source>
</reference>
<dbReference type="Pfam" id="PF00867">
    <property type="entry name" value="XPG_I"/>
    <property type="match status" value="1"/>
</dbReference>
<dbReference type="InterPro" id="IPR019974">
    <property type="entry name" value="XPG_CS"/>
</dbReference>
<evidence type="ECO:0000256" key="5">
    <source>
        <dbReference type="ARBA" id="ARBA00022723"/>
    </source>
</evidence>
<feature type="domain" description="XPG N-terminal" evidence="15">
    <location>
        <begin position="1"/>
        <end position="98"/>
    </location>
</feature>
<dbReference type="InterPro" id="IPR006086">
    <property type="entry name" value="XPG-I_dom"/>
</dbReference>
<dbReference type="InterPro" id="IPR006085">
    <property type="entry name" value="XPG_DNA_repair_N"/>
</dbReference>
<dbReference type="PANTHER" id="PTHR16171:SF7">
    <property type="entry name" value="DNA REPAIR PROTEIN RAD2"/>
    <property type="match status" value="1"/>
</dbReference>
<dbReference type="GO" id="GO:0006289">
    <property type="term" value="P:nucleotide-excision repair"/>
    <property type="evidence" value="ECO:0007669"/>
    <property type="project" value="InterPro"/>
</dbReference>
<dbReference type="PROSITE" id="PS00842">
    <property type="entry name" value="XPG_2"/>
    <property type="match status" value="1"/>
</dbReference>
<dbReference type="InterPro" id="IPR001044">
    <property type="entry name" value="XPG/Rad2_eukaryotes"/>
</dbReference>
<dbReference type="PROSITE" id="PS00841">
    <property type="entry name" value="XPG_1"/>
    <property type="match status" value="1"/>
</dbReference>
<protein>
    <submittedName>
        <fullName evidence="16">Single-stranded DNA endonuclease</fullName>
    </submittedName>
</protein>
<dbReference type="InterPro" id="IPR003903">
    <property type="entry name" value="UIM_dom"/>
</dbReference>
<evidence type="ECO:0000259" key="15">
    <source>
        <dbReference type="SMART" id="SM00485"/>
    </source>
</evidence>
<keyword evidence="9" id="KW-0460">Magnesium</keyword>
<comment type="subcellular location">
    <subcellularLocation>
        <location evidence="2">Nucleus</location>
    </subcellularLocation>
</comment>
<dbReference type="InterPro" id="IPR008918">
    <property type="entry name" value="HhH2"/>
</dbReference>
<feature type="compositionally biased region" description="Basic residues" evidence="13">
    <location>
        <begin position="1156"/>
        <end position="1166"/>
    </location>
</feature>
<feature type="compositionally biased region" description="Basic residues" evidence="13">
    <location>
        <begin position="1124"/>
        <end position="1137"/>
    </location>
</feature>
<evidence type="ECO:0000256" key="8">
    <source>
        <dbReference type="ARBA" id="ARBA00022801"/>
    </source>
</evidence>
<dbReference type="InterPro" id="IPR006084">
    <property type="entry name" value="XPG/Rad2"/>
</dbReference>
<dbReference type="FunFam" id="1.10.150.20:FF:000092">
    <property type="entry name" value="DNA excision repair protein Rad2"/>
    <property type="match status" value="1"/>
</dbReference>
<dbReference type="SMART" id="SM00484">
    <property type="entry name" value="XPGI"/>
    <property type="match status" value="1"/>
</dbReference>
<keyword evidence="8" id="KW-0378">Hydrolase</keyword>
<feature type="compositionally biased region" description="Basic and acidic residues" evidence="13">
    <location>
        <begin position="589"/>
        <end position="600"/>
    </location>
</feature>
<dbReference type="CDD" id="cd09904">
    <property type="entry name" value="H3TH_XPG"/>
    <property type="match status" value="1"/>
</dbReference>
<dbReference type="Proteomes" id="UP000256690">
    <property type="component" value="Unassembled WGS sequence"/>
</dbReference>
<dbReference type="CDD" id="cd09868">
    <property type="entry name" value="PIN_XPG_RAD2"/>
    <property type="match status" value="2"/>
</dbReference>
<feature type="compositionally biased region" description="Basic and acidic residues" evidence="13">
    <location>
        <begin position="1088"/>
        <end position="1111"/>
    </location>
</feature>
<comment type="similarity">
    <text evidence="3">Belongs to the XPG/RAD2 endonuclease family. XPG subfamily.</text>
</comment>
<dbReference type="GO" id="GO:0003697">
    <property type="term" value="F:single-stranded DNA binding"/>
    <property type="evidence" value="ECO:0007669"/>
    <property type="project" value="InterPro"/>
</dbReference>
<evidence type="ECO:0000256" key="13">
    <source>
        <dbReference type="SAM" id="MobiDB-lite"/>
    </source>
</evidence>
<dbReference type="PROSITE" id="PS50330">
    <property type="entry name" value="UIM"/>
    <property type="match status" value="1"/>
</dbReference>
<comment type="cofactor">
    <cofactor evidence="1">
        <name>Mg(2+)</name>
        <dbReference type="ChEBI" id="CHEBI:18420"/>
    </cofactor>
</comment>
<dbReference type="SMART" id="SM00485">
    <property type="entry name" value="XPGN"/>
    <property type="match status" value="1"/>
</dbReference>
<dbReference type="EMBL" id="PVWQ01000011">
    <property type="protein sequence ID" value="RDW69035.1"/>
    <property type="molecule type" value="Genomic_DNA"/>
</dbReference>
<comment type="caution">
    <text evidence="16">The sequence shown here is derived from an EMBL/GenBank/DDBJ whole genome shotgun (WGS) entry which is preliminary data.</text>
</comment>
<dbReference type="SMART" id="SM00279">
    <property type="entry name" value="HhH2"/>
    <property type="match status" value="1"/>
</dbReference>
<feature type="region of interest" description="Disordered" evidence="13">
    <location>
        <begin position="453"/>
        <end position="473"/>
    </location>
</feature>
<proteinExistence type="inferred from homology"/>
<accession>A0A3D8R4Q3</accession>
<dbReference type="Gene3D" id="6.10.140.100">
    <property type="match status" value="1"/>
</dbReference>
<feature type="region of interest" description="Disordered" evidence="13">
    <location>
        <begin position="1056"/>
        <end position="1166"/>
    </location>
</feature>
<dbReference type="InterPro" id="IPR029060">
    <property type="entry name" value="PIN-like_dom_sf"/>
</dbReference>
<dbReference type="PRINTS" id="PR00066">
    <property type="entry name" value="XRODRMPGMNTG"/>
</dbReference>
<dbReference type="SMART" id="SM00726">
    <property type="entry name" value="UIM"/>
    <property type="match status" value="2"/>
</dbReference>
<organism evidence="16 17">
    <name type="scientific">Aspergillus mulundensis</name>
    <dbReference type="NCBI Taxonomy" id="1810919"/>
    <lineage>
        <taxon>Eukaryota</taxon>
        <taxon>Fungi</taxon>
        <taxon>Dikarya</taxon>
        <taxon>Ascomycota</taxon>
        <taxon>Pezizomycotina</taxon>
        <taxon>Eurotiomycetes</taxon>
        <taxon>Eurotiomycetidae</taxon>
        <taxon>Eurotiales</taxon>
        <taxon>Aspergillaceae</taxon>
        <taxon>Aspergillus</taxon>
        <taxon>Aspergillus subgen. Nidulantes</taxon>
    </lineage>
</organism>
<dbReference type="FunFam" id="3.40.50.1010:FF:000061">
    <property type="entry name" value="Single-stranded DNA endonuclease (Eurofung)"/>
    <property type="match status" value="1"/>
</dbReference>
<dbReference type="AlphaFoldDB" id="A0A3D8R4Q3"/>
<dbReference type="PANTHER" id="PTHR16171">
    <property type="entry name" value="DNA REPAIR PROTEIN COMPLEMENTING XP-G CELLS-RELATED"/>
    <property type="match status" value="1"/>
</dbReference>
<keyword evidence="4" id="KW-0540">Nuclease</keyword>
<dbReference type="GO" id="GO:0004520">
    <property type="term" value="F:DNA endonuclease activity"/>
    <property type="evidence" value="ECO:0007669"/>
    <property type="project" value="TreeGrafter"/>
</dbReference>
<evidence type="ECO:0000256" key="11">
    <source>
        <dbReference type="ARBA" id="ARBA00023242"/>
    </source>
</evidence>
<evidence type="ECO:0000256" key="3">
    <source>
        <dbReference type="ARBA" id="ARBA00005283"/>
    </source>
</evidence>
<dbReference type="GO" id="GO:0016788">
    <property type="term" value="F:hydrolase activity, acting on ester bonds"/>
    <property type="evidence" value="ECO:0007669"/>
    <property type="project" value="InterPro"/>
</dbReference>
<comment type="function">
    <text evidence="12">Single-stranded DNA endonuclease involved in excision repair of DNA damaged with UV light, bulky adducts, or cross-linking agents. Essential for the incision step of excision-repair.</text>
</comment>
<name>A0A3D8R4Q3_9EURO</name>
<evidence type="ECO:0000256" key="6">
    <source>
        <dbReference type="ARBA" id="ARBA00022759"/>
    </source>
</evidence>
<dbReference type="GO" id="GO:0005634">
    <property type="term" value="C:nucleus"/>
    <property type="evidence" value="ECO:0007669"/>
    <property type="project" value="UniProtKB-SubCell"/>
</dbReference>
<feature type="domain" description="XPG-I" evidence="14">
    <location>
        <begin position="847"/>
        <end position="916"/>
    </location>
</feature>
<keyword evidence="17" id="KW-1185">Reference proteome</keyword>
<dbReference type="Pfam" id="PF00752">
    <property type="entry name" value="XPG_N"/>
    <property type="match status" value="1"/>
</dbReference>
<dbReference type="RefSeq" id="XP_026600824.1">
    <property type="nucleotide sequence ID" value="XM_026750811.1"/>
</dbReference>
<evidence type="ECO:0000256" key="1">
    <source>
        <dbReference type="ARBA" id="ARBA00001946"/>
    </source>
</evidence>
<feature type="compositionally biased region" description="Basic and acidic residues" evidence="13">
    <location>
        <begin position="667"/>
        <end position="695"/>
    </location>
</feature>
<feature type="region of interest" description="Disordered" evidence="13">
    <location>
        <begin position="589"/>
        <end position="710"/>
    </location>
</feature>
<keyword evidence="6 16" id="KW-0255">Endonuclease</keyword>